<sequence>MVASVCDVVDVELDVALTVAGEADDLLHPSADLVVTVVSLGEVEEQAVHALHLILDELNVAMEAAEQLRLIDEDGGQAAKERVEGALGIHLA</sequence>
<name>M8CQW2_AEGTA</name>
<accession>M8CQW2</accession>
<evidence type="ECO:0000313" key="1">
    <source>
        <dbReference type="EnsemblPlants" id="EMT26051"/>
    </source>
</evidence>
<protein>
    <submittedName>
        <fullName evidence="1">Uncharacterized protein</fullName>
    </submittedName>
</protein>
<dbReference type="AlphaFoldDB" id="M8CQW2"/>
<dbReference type="EnsemblPlants" id="EMT26051">
    <property type="protein sequence ID" value="EMT26051"/>
    <property type="gene ID" value="F775_43584"/>
</dbReference>
<reference evidence="1" key="1">
    <citation type="submission" date="2015-06" db="UniProtKB">
        <authorList>
            <consortium name="EnsemblPlants"/>
        </authorList>
    </citation>
    <scope>IDENTIFICATION</scope>
</reference>
<proteinExistence type="predicted"/>
<organism evidence="1">
    <name type="scientific">Aegilops tauschii</name>
    <name type="common">Tausch's goatgrass</name>
    <name type="synonym">Aegilops squarrosa</name>
    <dbReference type="NCBI Taxonomy" id="37682"/>
    <lineage>
        <taxon>Eukaryota</taxon>
        <taxon>Viridiplantae</taxon>
        <taxon>Streptophyta</taxon>
        <taxon>Embryophyta</taxon>
        <taxon>Tracheophyta</taxon>
        <taxon>Spermatophyta</taxon>
        <taxon>Magnoliopsida</taxon>
        <taxon>Liliopsida</taxon>
        <taxon>Poales</taxon>
        <taxon>Poaceae</taxon>
        <taxon>BOP clade</taxon>
        <taxon>Pooideae</taxon>
        <taxon>Triticodae</taxon>
        <taxon>Triticeae</taxon>
        <taxon>Triticinae</taxon>
        <taxon>Aegilops</taxon>
    </lineage>
</organism>